<dbReference type="Proteomes" id="UP000076738">
    <property type="component" value="Unassembled WGS sequence"/>
</dbReference>
<dbReference type="EMBL" id="KV417285">
    <property type="protein sequence ID" value="KZO96253.1"/>
    <property type="molecule type" value="Genomic_DNA"/>
</dbReference>
<keyword evidence="2" id="KW-1185">Reference proteome</keyword>
<sequence length="507" mass="56037">MLGLRTEPSDMASSQVVPALKLAQPLSAIRRRSLQVLRAPESANPFPNPIIDYDLEVLGNKNHNLRNREAELAHQVFTLCIERDLLLQESREQVPSGLRVIGFICPSHRQAGGARCHFETQDHQGGHILLSLQSKEPDSRSGRTKQNEGRYLLDEIHAGDGNLEQLGGCRLSLTIRSMICDGKSTVILHYGPSRTGKSTLSARILDDALRKIFEQMTTTSSDGWQFDLLMVATEVYKGEIKDCLAGFPPDNGDDLIHIKGLPACVNEGRRRTADLTVADLAGVENIESAGTASDKIRANQTCILQKELLAFVQVCKARIIYRSQQQAISKFAKLHILHITSPVLQFVVHISPDEKLSTTRAVLELAKNHTSYTASATSTVTRRPSILRGVTVCCQHHLGKTTNAMTGRKRWSRYLSSQIMFDSLATCTSSKAGDPACVLKSLHFLRSWPVTGTTVLKPNIFSCHSDPEQEGHLRTCEHLCRVGKARKWIEAAPSAENGNEIPESEKQ</sequence>
<organism evidence="1 2">
    <name type="scientific">Calocera viscosa (strain TUFC12733)</name>
    <dbReference type="NCBI Taxonomy" id="1330018"/>
    <lineage>
        <taxon>Eukaryota</taxon>
        <taxon>Fungi</taxon>
        <taxon>Dikarya</taxon>
        <taxon>Basidiomycota</taxon>
        <taxon>Agaricomycotina</taxon>
        <taxon>Dacrymycetes</taxon>
        <taxon>Dacrymycetales</taxon>
        <taxon>Dacrymycetaceae</taxon>
        <taxon>Calocera</taxon>
    </lineage>
</organism>
<reference evidence="1 2" key="1">
    <citation type="journal article" date="2016" name="Mol. Biol. Evol.">
        <title>Comparative Genomics of Early-Diverging Mushroom-Forming Fungi Provides Insights into the Origins of Lignocellulose Decay Capabilities.</title>
        <authorList>
            <person name="Nagy L.G."/>
            <person name="Riley R."/>
            <person name="Tritt A."/>
            <person name="Adam C."/>
            <person name="Daum C."/>
            <person name="Floudas D."/>
            <person name="Sun H."/>
            <person name="Yadav J.S."/>
            <person name="Pangilinan J."/>
            <person name="Larsson K.H."/>
            <person name="Matsuura K."/>
            <person name="Barry K."/>
            <person name="Labutti K."/>
            <person name="Kuo R."/>
            <person name="Ohm R.A."/>
            <person name="Bhattacharya S.S."/>
            <person name="Shirouzu T."/>
            <person name="Yoshinaga Y."/>
            <person name="Martin F.M."/>
            <person name="Grigoriev I.V."/>
            <person name="Hibbett D.S."/>
        </authorList>
    </citation>
    <scope>NUCLEOTIDE SEQUENCE [LARGE SCALE GENOMIC DNA]</scope>
    <source>
        <strain evidence="1 2">TUFC12733</strain>
    </source>
</reference>
<dbReference type="AlphaFoldDB" id="A0A167M1Q2"/>
<gene>
    <name evidence="1" type="ORF">CALVIDRAFT_527663</name>
</gene>
<accession>A0A167M1Q2</accession>
<proteinExistence type="predicted"/>
<dbReference type="InterPro" id="IPR027417">
    <property type="entry name" value="P-loop_NTPase"/>
</dbReference>
<dbReference type="SUPFAM" id="SSF52540">
    <property type="entry name" value="P-loop containing nucleoside triphosphate hydrolases"/>
    <property type="match status" value="1"/>
</dbReference>
<dbReference type="Gene3D" id="3.40.850.10">
    <property type="entry name" value="Kinesin motor domain"/>
    <property type="match status" value="1"/>
</dbReference>
<dbReference type="InterPro" id="IPR036961">
    <property type="entry name" value="Kinesin_motor_dom_sf"/>
</dbReference>
<evidence type="ECO:0008006" key="3">
    <source>
        <dbReference type="Google" id="ProtNLM"/>
    </source>
</evidence>
<protein>
    <recommendedName>
        <fullName evidence="3">Kinesin motor domain-containing protein</fullName>
    </recommendedName>
</protein>
<name>A0A167M1Q2_CALVF</name>
<evidence type="ECO:0000313" key="1">
    <source>
        <dbReference type="EMBL" id="KZO96253.1"/>
    </source>
</evidence>
<evidence type="ECO:0000313" key="2">
    <source>
        <dbReference type="Proteomes" id="UP000076738"/>
    </source>
</evidence>